<evidence type="ECO:0000313" key="3">
    <source>
        <dbReference type="Proteomes" id="UP000184073"/>
    </source>
</evidence>
<name>A0A1L9PT76_ASPVE</name>
<feature type="signal peptide" evidence="1">
    <location>
        <begin position="1"/>
        <end position="18"/>
    </location>
</feature>
<keyword evidence="1" id="KW-0732">Signal</keyword>
<dbReference type="InterPro" id="IPR053143">
    <property type="entry name" value="Arylsulfate_ST"/>
</dbReference>
<evidence type="ECO:0000313" key="2">
    <source>
        <dbReference type="EMBL" id="OJJ04711.1"/>
    </source>
</evidence>
<organism evidence="2 3">
    <name type="scientific">Aspergillus versicolor CBS 583.65</name>
    <dbReference type="NCBI Taxonomy" id="1036611"/>
    <lineage>
        <taxon>Eukaryota</taxon>
        <taxon>Fungi</taxon>
        <taxon>Dikarya</taxon>
        <taxon>Ascomycota</taxon>
        <taxon>Pezizomycotina</taxon>
        <taxon>Eurotiomycetes</taxon>
        <taxon>Eurotiomycetidae</taxon>
        <taxon>Eurotiales</taxon>
        <taxon>Aspergillaceae</taxon>
        <taxon>Aspergillus</taxon>
        <taxon>Aspergillus subgen. Nidulantes</taxon>
    </lineage>
</organism>
<proteinExistence type="predicted"/>
<dbReference type="VEuPathDB" id="FungiDB:ASPVEDRAFT_197465"/>
<evidence type="ECO:0008006" key="4">
    <source>
        <dbReference type="Google" id="ProtNLM"/>
    </source>
</evidence>
<keyword evidence="3" id="KW-1185">Reference proteome</keyword>
<reference evidence="3" key="1">
    <citation type="journal article" date="2017" name="Genome Biol.">
        <title>Comparative genomics reveals high biological diversity and specific adaptations in the industrially and medically important fungal genus Aspergillus.</title>
        <authorList>
            <person name="de Vries R.P."/>
            <person name="Riley R."/>
            <person name="Wiebenga A."/>
            <person name="Aguilar-Osorio G."/>
            <person name="Amillis S."/>
            <person name="Uchima C.A."/>
            <person name="Anderluh G."/>
            <person name="Asadollahi M."/>
            <person name="Askin M."/>
            <person name="Barry K."/>
            <person name="Battaglia E."/>
            <person name="Bayram O."/>
            <person name="Benocci T."/>
            <person name="Braus-Stromeyer S.A."/>
            <person name="Caldana C."/>
            <person name="Canovas D."/>
            <person name="Cerqueira G.C."/>
            <person name="Chen F."/>
            <person name="Chen W."/>
            <person name="Choi C."/>
            <person name="Clum A."/>
            <person name="Dos Santos R.A."/>
            <person name="Damasio A.R."/>
            <person name="Diallinas G."/>
            <person name="Emri T."/>
            <person name="Fekete E."/>
            <person name="Flipphi M."/>
            <person name="Freyberg S."/>
            <person name="Gallo A."/>
            <person name="Gournas C."/>
            <person name="Habgood R."/>
            <person name="Hainaut M."/>
            <person name="Harispe M.L."/>
            <person name="Henrissat B."/>
            <person name="Hilden K.S."/>
            <person name="Hope R."/>
            <person name="Hossain A."/>
            <person name="Karabika E."/>
            <person name="Karaffa L."/>
            <person name="Karanyi Z."/>
            <person name="Krasevec N."/>
            <person name="Kuo A."/>
            <person name="Kusch H."/>
            <person name="LaButti K."/>
            <person name="Lagendijk E.L."/>
            <person name="Lapidus A."/>
            <person name="Levasseur A."/>
            <person name="Lindquist E."/>
            <person name="Lipzen A."/>
            <person name="Logrieco A.F."/>
            <person name="MacCabe A."/>
            <person name="Maekelae M.R."/>
            <person name="Malavazi I."/>
            <person name="Melin P."/>
            <person name="Meyer V."/>
            <person name="Mielnichuk N."/>
            <person name="Miskei M."/>
            <person name="Molnar A.P."/>
            <person name="Mule G."/>
            <person name="Ngan C.Y."/>
            <person name="Orejas M."/>
            <person name="Orosz E."/>
            <person name="Ouedraogo J.P."/>
            <person name="Overkamp K.M."/>
            <person name="Park H.-S."/>
            <person name="Perrone G."/>
            <person name="Piumi F."/>
            <person name="Punt P.J."/>
            <person name="Ram A.F."/>
            <person name="Ramon A."/>
            <person name="Rauscher S."/>
            <person name="Record E."/>
            <person name="Riano-Pachon D.M."/>
            <person name="Robert V."/>
            <person name="Roehrig J."/>
            <person name="Ruller R."/>
            <person name="Salamov A."/>
            <person name="Salih N.S."/>
            <person name="Samson R.A."/>
            <person name="Sandor E."/>
            <person name="Sanguinetti M."/>
            <person name="Schuetze T."/>
            <person name="Sepcic K."/>
            <person name="Shelest E."/>
            <person name="Sherlock G."/>
            <person name="Sophianopoulou V."/>
            <person name="Squina F.M."/>
            <person name="Sun H."/>
            <person name="Susca A."/>
            <person name="Todd R.B."/>
            <person name="Tsang A."/>
            <person name="Unkles S.E."/>
            <person name="van de Wiele N."/>
            <person name="van Rossen-Uffink D."/>
            <person name="Oliveira J.V."/>
            <person name="Vesth T.C."/>
            <person name="Visser J."/>
            <person name="Yu J.-H."/>
            <person name="Zhou M."/>
            <person name="Andersen M.R."/>
            <person name="Archer D.B."/>
            <person name="Baker S.E."/>
            <person name="Benoit I."/>
            <person name="Brakhage A.A."/>
            <person name="Braus G.H."/>
            <person name="Fischer R."/>
            <person name="Frisvad J.C."/>
            <person name="Goldman G.H."/>
            <person name="Houbraken J."/>
            <person name="Oakley B."/>
            <person name="Pocsi I."/>
            <person name="Scazzocchio C."/>
            <person name="Seiboth B."/>
            <person name="vanKuyk P.A."/>
            <person name="Wortman J."/>
            <person name="Dyer P.S."/>
            <person name="Grigoriev I.V."/>
        </authorList>
    </citation>
    <scope>NUCLEOTIDE SEQUENCE [LARGE SCALE GENOMIC DNA]</scope>
    <source>
        <strain evidence="3">CBS 583.65</strain>
    </source>
</reference>
<accession>A0A1L9PT76</accession>
<protein>
    <recommendedName>
        <fullName evidence="4">ASST-domain-containing protein</fullName>
    </recommendedName>
</protein>
<dbReference type="EMBL" id="KV878132">
    <property type="protein sequence ID" value="OJJ04711.1"/>
    <property type="molecule type" value="Genomic_DNA"/>
</dbReference>
<dbReference type="Pfam" id="PF14269">
    <property type="entry name" value="Arylsulfotran_2"/>
    <property type="match status" value="1"/>
</dbReference>
<dbReference type="PANTHER" id="PTHR35340">
    <property type="entry name" value="PQQ ENZYME REPEAT PROTEIN-RELATED"/>
    <property type="match status" value="1"/>
</dbReference>
<dbReference type="AlphaFoldDB" id="A0A1L9PT76"/>
<dbReference type="Proteomes" id="UP000184073">
    <property type="component" value="Unassembled WGS sequence"/>
</dbReference>
<gene>
    <name evidence="2" type="ORF">ASPVEDRAFT_197465</name>
</gene>
<feature type="chain" id="PRO_5012228359" description="ASST-domain-containing protein" evidence="1">
    <location>
        <begin position="19"/>
        <end position="538"/>
    </location>
</feature>
<dbReference type="InterPro" id="IPR039535">
    <property type="entry name" value="ASST-like"/>
</dbReference>
<evidence type="ECO:0000256" key="1">
    <source>
        <dbReference type="SAM" id="SignalP"/>
    </source>
</evidence>
<dbReference type="RefSeq" id="XP_040670473.1">
    <property type="nucleotide sequence ID" value="XM_040809235.1"/>
</dbReference>
<sequence>MLLRWVSIAASLCGLVCADGQYRSRPDLSPPRLNITIPAPVPGNGYIFVCPYSGLVKGGGLDGPEQPAGYIFRDNGDLVWSSLGLLSGWVGNMQVTEYKGEPVISVFQGELDFYHGHGWGQPTLLNQQYDPVRLLRGGNHHIISIHEFRVVNGTTALVEVYEPTVIDLRSYGGLVGQHWIVDGIFQELDLDSRQVLFEWRSLEHIDPSASVVSLASGHAGDARNSTAAWDYFHINSVDKDDRGDYLISARHASALYKVNGATGDVIWQLGGRNSTFSIPVEAQFAYQHDARFYTPHGTRDGDECVSLFDNSARANGHRGGGVEVLRNYSSAKVICLNHTTKAASLVSSLKSPDSILAPSQGNVQYLSNGNTFVGWGQAGAMTEFNRDGDPLFHAYLDSGEIGQGVQSYRVFRFNWTGTPREAPAIVALREKAQGQIMVYVSWNGDTEAARWRFFKIGCSGGDKQCPSILLGEVERKSFEAAFKIQDNAWPWIFAQVLNANGEVLVATQAVRVIEEVDLFGLDIPMQLASDQDILCVQC</sequence>
<dbReference type="PANTHER" id="PTHR35340:SF9">
    <property type="entry name" value="ASST-DOMAIN-CONTAINING PROTEIN"/>
    <property type="match status" value="1"/>
</dbReference>
<dbReference type="OrthoDB" id="5427350at2759"/>
<dbReference type="GeneID" id="63724746"/>